<sequence>MYFASFQKGKLLYRKTNDGRVLNWNVQADAPLCTLPEVFQGVDPRLGFNVEIKFKDHIVYDDEELTHTIRTILQVVYAHAKERPIIFSSFQPDAVRLIRKLQNDYPVFFLTNGGQEIHKDPRRNSLDEAIKLCLTNGLQGIVSEVKAIFKNPAAIARMKEANLVIFTYGKLNNVPEVVHLQQLMGISGVIVDMVQEITEAVSEFSRLDVDGDEGGAEEVLAEQKGWMKRVLSQDERKDQVVSLTASLGGRGSGADVEAGRDDGATAKASGPGLIPWVGVWHDVKVAAHPDPTPLRKFGDDEQEARGSTPRRLRSEVNSRSCSGG</sequence>
<reference evidence="7 8" key="1">
    <citation type="submission" date="2020-08" db="EMBL/GenBank/DDBJ databases">
        <title>Plant Genome Project.</title>
        <authorList>
            <person name="Zhang R.-G."/>
        </authorList>
    </citation>
    <scope>NUCLEOTIDE SEQUENCE [LARGE SCALE GENOMIC DNA]</scope>
    <source>
        <tissue evidence="7">Rhizome</tissue>
    </source>
</reference>
<dbReference type="EMBL" id="JACMSC010000004">
    <property type="protein sequence ID" value="KAG6523638.1"/>
    <property type="molecule type" value="Genomic_DNA"/>
</dbReference>
<keyword evidence="3" id="KW-0378">Hydrolase</keyword>
<evidence type="ECO:0000256" key="2">
    <source>
        <dbReference type="ARBA" id="ARBA00022798"/>
    </source>
</evidence>
<dbReference type="InterPro" id="IPR017946">
    <property type="entry name" value="PLC-like_Pdiesterase_TIM-brl"/>
</dbReference>
<feature type="domain" description="GP-PDE" evidence="6">
    <location>
        <begin position="1"/>
        <end position="201"/>
    </location>
</feature>
<evidence type="ECO:0000313" key="7">
    <source>
        <dbReference type="EMBL" id="KAG6523638.1"/>
    </source>
</evidence>
<organism evidence="7 8">
    <name type="scientific">Zingiber officinale</name>
    <name type="common">Ginger</name>
    <name type="synonym">Amomum zingiber</name>
    <dbReference type="NCBI Taxonomy" id="94328"/>
    <lineage>
        <taxon>Eukaryota</taxon>
        <taxon>Viridiplantae</taxon>
        <taxon>Streptophyta</taxon>
        <taxon>Embryophyta</taxon>
        <taxon>Tracheophyta</taxon>
        <taxon>Spermatophyta</taxon>
        <taxon>Magnoliopsida</taxon>
        <taxon>Liliopsida</taxon>
        <taxon>Zingiberales</taxon>
        <taxon>Zingiberaceae</taxon>
        <taxon>Zingiber</taxon>
    </lineage>
</organism>
<evidence type="ECO:0000259" key="6">
    <source>
        <dbReference type="PROSITE" id="PS51704"/>
    </source>
</evidence>
<dbReference type="GO" id="GO:0046475">
    <property type="term" value="P:glycerophospholipid catabolic process"/>
    <property type="evidence" value="ECO:0007669"/>
    <property type="project" value="TreeGrafter"/>
</dbReference>
<accession>A0A8J5HUH1</accession>
<keyword evidence="8" id="KW-1185">Reference proteome</keyword>
<comment type="caution">
    <text evidence="7">The sequence shown here is derived from an EMBL/GenBank/DDBJ whole genome shotgun (WGS) entry which is preliminary data.</text>
</comment>
<evidence type="ECO:0000256" key="1">
    <source>
        <dbReference type="ARBA" id="ARBA00012247"/>
    </source>
</evidence>
<evidence type="ECO:0000313" key="8">
    <source>
        <dbReference type="Proteomes" id="UP000734854"/>
    </source>
</evidence>
<dbReference type="Proteomes" id="UP000734854">
    <property type="component" value="Unassembled WGS sequence"/>
</dbReference>
<evidence type="ECO:0000256" key="4">
    <source>
        <dbReference type="ARBA" id="ARBA00047512"/>
    </source>
</evidence>
<dbReference type="Pfam" id="PF03009">
    <property type="entry name" value="GDPD"/>
    <property type="match status" value="1"/>
</dbReference>
<dbReference type="AlphaFoldDB" id="A0A8J5HUH1"/>
<dbReference type="PANTHER" id="PTHR22958:SF1">
    <property type="entry name" value="GLYCEROPHOSPHOCHOLINE PHOSPHODIESTERASE GPCPD1"/>
    <property type="match status" value="1"/>
</dbReference>
<dbReference type="InterPro" id="IPR030395">
    <property type="entry name" value="GP_PDE_dom"/>
</dbReference>
<dbReference type="GO" id="GO:0006071">
    <property type="term" value="P:glycerol metabolic process"/>
    <property type="evidence" value="ECO:0007669"/>
    <property type="project" value="UniProtKB-KW"/>
</dbReference>
<dbReference type="SUPFAM" id="SSF51695">
    <property type="entry name" value="PLC-like phosphodiesterases"/>
    <property type="match status" value="1"/>
</dbReference>
<feature type="region of interest" description="Disordered" evidence="5">
    <location>
        <begin position="288"/>
        <end position="324"/>
    </location>
</feature>
<evidence type="ECO:0000256" key="5">
    <source>
        <dbReference type="SAM" id="MobiDB-lite"/>
    </source>
</evidence>
<comment type="catalytic activity">
    <reaction evidence="4">
        <text>a sn-glycero-3-phosphodiester + H2O = an alcohol + sn-glycerol 3-phosphate + H(+)</text>
        <dbReference type="Rhea" id="RHEA:12969"/>
        <dbReference type="ChEBI" id="CHEBI:15377"/>
        <dbReference type="ChEBI" id="CHEBI:15378"/>
        <dbReference type="ChEBI" id="CHEBI:30879"/>
        <dbReference type="ChEBI" id="CHEBI:57597"/>
        <dbReference type="ChEBI" id="CHEBI:83408"/>
        <dbReference type="EC" id="3.1.4.46"/>
    </reaction>
</comment>
<keyword evidence="2" id="KW-0319">Glycerol metabolism</keyword>
<feature type="compositionally biased region" description="Polar residues" evidence="5">
    <location>
        <begin position="315"/>
        <end position="324"/>
    </location>
</feature>
<gene>
    <name evidence="7" type="ORF">ZIOFF_013503</name>
</gene>
<dbReference type="PANTHER" id="PTHR22958">
    <property type="entry name" value="GLYCEROPHOSPHORYL DIESTER PHOSPHODIESTERASE"/>
    <property type="match status" value="1"/>
</dbReference>
<dbReference type="PROSITE" id="PS51704">
    <property type="entry name" value="GP_PDE"/>
    <property type="match status" value="1"/>
</dbReference>
<evidence type="ECO:0000256" key="3">
    <source>
        <dbReference type="ARBA" id="ARBA00022801"/>
    </source>
</evidence>
<protein>
    <recommendedName>
        <fullName evidence="1">glycerophosphodiester phosphodiesterase</fullName>
        <ecNumber evidence="1">3.1.4.46</ecNumber>
    </recommendedName>
</protein>
<name>A0A8J5HUH1_ZINOF</name>
<dbReference type="Gene3D" id="3.20.20.190">
    <property type="entry name" value="Phosphatidylinositol (PI) phosphodiesterase"/>
    <property type="match status" value="1"/>
</dbReference>
<dbReference type="InterPro" id="IPR051578">
    <property type="entry name" value="GDPD"/>
</dbReference>
<dbReference type="EC" id="3.1.4.46" evidence="1"/>
<feature type="region of interest" description="Disordered" evidence="5">
    <location>
        <begin position="248"/>
        <end position="268"/>
    </location>
</feature>
<proteinExistence type="predicted"/>
<dbReference type="GO" id="GO:0008889">
    <property type="term" value="F:glycerophosphodiester phosphodiesterase activity"/>
    <property type="evidence" value="ECO:0007669"/>
    <property type="project" value="UniProtKB-EC"/>
</dbReference>